<dbReference type="Pfam" id="PF00534">
    <property type="entry name" value="Glycos_transf_1"/>
    <property type="match status" value="1"/>
</dbReference>
<dbReference type="CDD" id="cd03801">
    <property type="entry name" value="GT4_PimA-like"/>
    <property type="match status" value="1"/>
</dbReference>
<sequence length="386" mass="42893">MSRTILISEIFPPIHGGSGRWFYELYSRLSPDAIIIAAGTAPKASEFDPGQNLRIYRLDLSSPSWGIKSLRGIRFYLRTLNSVKTILDREKVNFIHCGRCIPEGLVGCLLKWLYGIPYICYVHGEELEFSSLSRELSLLVRMTTRNANLLICNSENTRGLLITAFKPDRQKTAVLHPGVDAHKFIPAPYDIGVRRELGWHHRPVILTVGRLQQRKGHDMLIKALPQIIQAHADVLYAIVGDGEERESLEKLVGAHQLEAHVMFMSEIEDTKMIQCYQQCTLFVLPNRAVNKDIEGFGMVLVEAQSCGKPVIAGDSGGTAETMRVGESGYVIDCTKPEPLAAAIIGILNNPGLVKEMGNAARAHIVNHLDWKAHASKASQLFESAKM</sequence>
<evidence type="ECO:0000313" key="3">
    <source>
        <dbReference type="EMBL" id="WPL17682.1"/>
    </source>
</evidence>
<proteinExistence type="predicted"/>
<dbReference type="InterPro" id="IPR050194">
    <property type="entry name" value="Glycosyltransferase_grp1"/>
</dbReference>
<dbReference type="Pfam" id="PF13439">
    <property type="entry name" value="Glyco_transf_4"/>
    <property type="match status" value="1"/>
</dbReference>
<dbReference type="Gene3D" id="3.40.50.2000">
    <property type="entry name" value="Glycogen Phosphorylase B"/>
    <property type="match status" value="2"/>
</dbReference>
<name>A0ABZ0SC51_9GAMM</name>
<dbReference type="PANTHER" id="PTHR45947">
    <property type="entry name" value="SULFOQUINOVOSYL TRANSFERASE SQD2"/>
    <property type="match status" value="1"/>
</dbReference>
<dbReference type="RefSeq" id="WP_328983493.1">
    <property type="nucleotide sequence ID" value="NZ_CP121472.1"/>
</dbReference>
<gene>
    <name evidence="3" type="primary">pimB_3</name>
    <name evidence="3" type="ORF">Thiowin_02721</name>
</gene>
<dbReference type="GO" id="GO:0043750">
    <property type="term" value="F:phosphatidylinositol alpha-mannosyltransferase activity"/>
    <property type="evidence" value="ECO:0007669"/>
    <property type="project" value="UniProtKB-EC"/>
</dbReference>
<dbReference type="EMBL" id="CP121472">
    <property type="protein sequence ID" value="WPL17682.1"/>
    <property type="molecule type" value="Genomic_DNA"/>
</dbReference>
<evidence type="ECO:0000313" key="4">
    <source>
        <dbReference type="Proteomes" id="UP001432180"/>
    </source>
</evidence>
<feature type="domain" description="Glycosyltransferase subfamily 4-like N-terminal" evidence="2">
    <location>
        <begin position="16"/>
        <end position="181"/>
    </location>
</feature>
<dbReference type="Proteomes" id="UP001432180">
    <property type="component" value="Chromosome"/>
</dbReference>
<evidence type="ECO:0000259" key="2">
    <source>
        <dbReference type="Pfam" id="PF13439"/>
    </source>
</evidence>
<keyword evidence="4" id="KW-1185">Reference proteome</keyword>
<dbReference type="InterPro" id="IPR001296">
    <property type="entry name" value="Glyco_trans_1"/>
</dbReference>
<dbReference type="InterPro" id="IPR028098">
    <property type="entry name" value="Glyco_trans_4-like_N"/>
</dbReference>
<organism evidence="3 4">
    <name type="scientific">Thiorhodovibrio winogradskyi</name>
    <dbReference type="NCBI Taxonomy" id="77007"/>
    <lineage>
        <taxon>Bacteria</taxon>
        <taxon>Pseudomonadati</taxon>
        <taxon>Pseudomonadota</taxon>
        <taxon>Gammaproteobacteria</taxon>
        <taxon>Chromatiales</taxon>
        <taxon>Chromatiaceae</taxon>
        <taxon>Thiorhodovibrio</taxon>
    </lineage>
</organism>
<dbReference type="PANTHER" id="PTHR45947:SF3">
    <property type="entry name" value="SULFOQUINOVOSYL TRANSFERASE SQD2"/>
    <property type="match status" value="1"/>
</dbReference>
<reference evidence="3 4" key="1">
    <citation type="journal article" date="2023" name="Microorganisms">
        <title>Thiorhodovibrio frisius and Trv. litoralis spp. nov., Two Novel Members from a Clade of Fastidious Purple Sulfur Bacteria That Exhibit Unique Red-Shifted Light-Harvesting Capabilities.</title>
        <authorList>
            <person name="Methner A."/>
            <person name="Kuzyk S.B."/>
            <person name="Petersen J."/>
            <person name="Bauer S."/>
            <person name="Brinkmann H."/>
            <person name="Sichau K."/>
            <person name="Wanner G."/>
            <person name="Wolf J."/>
            <person name="Neumann-Schaal M."/>
            <person name="Henke P."/>
            <person name="Tank M."/>
            <person name="Sproer C."/>
            <person name="Bunk B."/>
            <person name="Overmann J."/>
        </authorList>
    </citation>
    <scope>NUCLEOTIDE SEQUENCE [LARGE SCALE GENOMIC DNA]</scope>
    <source>
        <strain evidence="3 4">DSM 6702</strain>
    </source>
</reference>
<dbReference type="SUPFAM" id="SSF53756">
    <property type="entry name" value="UDP-Glycosyltransferase/glycogen phosphorylase"/>
    <property type="match status" value="1"/>
</dbReference>
<feature type="domain" description="Glycosyl transferase family 1" evidence="1">
    <location>
        <begin position="200"/>
        <end position="362"/>
    </location>
</feature>
<evidence type="ECO:0000259" key="1">
    <source>
        <dbReference type="Pfam" id="PF00534"/>
    </source>
</evidence>
<keyword evidence="3" id="KW-0808">Transferase</keyword>
<keyword evidence="3" id="KW-0328">Glycosyltransferase</keyword>
<dbReference type="EC" id="2.4.1.345" evidence="3"/>
<accession>A0ABZ0SC51</accession>
<protein>
    <submittedName>
        <fullName evidence="3">GDP-mannose-dependent alpha-(1-6)-phosphatidylinositol monomannoside mannosyltransferase</fullName>
        <ecNumber evidence="3">2.4.1.345</ecNumber>
    </submittedName>
</protein>